<keyword evidence="2" id="KW-0548">Nucleotidyltransferase</keyword>
<feature type="domain" description="Nucleotidyl transferase" evidence="1">
    <location>
        <begin position="3"/>
        <end position="71"/>
    </location>
</feature>
<dbReference type="PANTHER" id="PTHR47183">
    <property type="entry name" value="GLUCOSE-1-PHOSPHATE CYTIDYLYLTRANSFERASE-RELATED"/>
    <property type="match status" value="1"/>
</dbReference>
<dbReference type="EMBL" id="SRRZ01000010">
    <property type="protein sequence ID" value="NQE33112.1"/>
    <property type="molecule type" value="Genomic_DNA"/>
</dbReference>
<dbReference type="PANTHER" id="PTHR47183:SF3">
    <property type="entry name" value="TRANSFERASE"/>
    <property type="match status" value="1"/>
</dbReference>
<organism evidence="2 3">
    <name type="scientific">Microcoleus asticus IPMA8</name>
    <dbReference type="NCBI Taxonomy" id="2563858"/>
    <lineage>
        <taxon>Bacteria</taxon>
        <taxon>Bacillati</taxon>
        <taxon>Cyanobacteriota</taxon>
        <taxon>Cyanophyceae</taxon>
        <taxon>Oscillatoriophycideae</taxon>
        <taxon>Oscillatoriales</taxon>
        <taxon>Microcoleaceae</taxon>
        <taxon>Microcoleus</taxon>
        <taxon>Microcoleus asticus</taxon>
    </lineage>
</organism>
<keyword evidence="3" id="KW-1185">Reference proteome</keyword>
<dbReference type="GO" id="GO:0047343">
    <property type="term" value="F:glucose-1-phosphate cytidylyltransferase activity"/>
    <property type="evidence" value="ECO:0007669"/>
    <property type="project" value="UniProtKB-EC"/>
</dbReference>
<dbReference type="InterPro" id="IPR013446">
    <property type="entry name" value="G1P_cyt_trans-like"/>
</dbReference>
<evidence type="ECO:0000313" key="2">
    <source>
        <dbReference type="EMBL" id="NQE33112.1"/>
    </source>
</evidence>
<evidence type="ECO:0000259" key="1">
    <source>
        <dbReference type="Pfam" id="PF00483"/>
    </source>
</evidence>
<reference evidence="2 3" key="1">
    <citation type="journal article" date="2020" name="Sci. Rep.">
        <title>A novel cyanobacterial geosmin producer, revising GeoA distribution and dispersion patterns in Bacteria.</title>
        <authorList>
            <person name="Churro C."/>
            <person name="Semedo-Aguiar A.P."/>
            <person name="Silva A.D."/>
            <person name="Pereira-Leal J.B."/>
            <person name="Leite R.B."/>
        </authorList>
    </citation>
    <scope>NUCLEOTIDE SEQUENCE [LARGE SCALE GENOMIC DNA]</scope>
    <source>
        <strain evidence="2 3">IPMA8</strain>
    </source>
</reference>
<gene>
    <name evidence="2" type="primary">rfbF_1</name>
    <name evidence="2" type="ORF">E5S67_00829</name>
</gene>
<comment type="caution">
    <text evidence="2">The sequence shown here is derived from an EMBL/GenBank/DDBJ whole genome shotgun (WGS) entry which is preliminary data.</text>
</comment>
<dbReference type="Proteomes" id="UP000702425">
    <property type="component" value="Unassembled WGS sequence"/>
</dbReference>
<dbReference type="InterPro" id="IPR029044">
    <property type="entry name" value="Nucleotide-diphossugar_trans"/>
</dbReference>
<dbReference type="Gene3D" id="3.90.550.10">
    <property type="entry name" value="Spore Coat Polysaccharide Biosynthesis Protein SpsA, Chain A"/>
    <property type="match status" value="1"/>
</dbReference>
<accession>A0ABX2CRT4</accession>
<evidence type="ECO:0000313" key="3">
    <source>
        <dbReference type="Proteomes" id="UP000702425"/>
    </source>
</evidence>
<name>A0ABX2CRT4_9CYAN</name>
<sequence>MQVVILAGGLGTRLREETEFRPKPLVDVGGRPILWHIMKTYAHYGFLDFIVCLGYRGNMIKEYFLNYEAMNNDFTICLGRQNQITYHEEHHKQDFKVTLAEIGPRHHDWGGETCGEINY</sequence>
<keyword evidence="2" id="KW-0808">Transferase</keyword>
<protein>
    <submittedName>
        <fullName evidence="2">Glucose-1-phosphate cytidylyltransferase</fullName>
        <ecNumber evidence="2">2.7.7.33</ecNumber>
    </submittedName>
</protein>
<dbReference type="SUPFAM" id="SSF53448">
    <property type="entry name" value="Nucleotide-diphospho-sugar transferases"/>
    <property type="match status" value="1"/>
</dbReference>
<dbReference type="InterPro" id="IPR005835">
    <property type="entry name" value="NTP_transferase_dom"/>
</dbReference>
<proteinExistence type="predicted"/>
<dbReference type="EC" id="2.7.7.33" evidence="2"/>
<dbReference type="Pfam" id="PF00483">
    <property type="entry name" value="NTP_transferase"/>
    <property type="match status" value="1"/>
</dbReference>